<dbReference type="PANTHER" id="PTHR42983">
    <property type="entry name" value="DINITROGENASE IRON-MOLYBDENUM COFACTOR PROTEIN-RELATED"/>
    <property type="match status" value="1"/>
</dbReference>
<protein>
    <recommendedName>
        <fullName evidence="1">Dinitrogenase iron-molybdenum cofactor biosynthesis domain-containing protein</fullName>
    </recommendedName>
</protein>
<dbReference type="Pfam" id="PF02579">
    <property type="entry name" value="Nitro_FeMo-Co"/>
    <property type="match status" value="1"/>
</dbReference>
<accession>A0A1L3GNZ0</accession>
<dbReference type="STRING" id="1842532.A7E78_07225"/>
<gene>
    <name evidence="2" type="ORF">A7E78_07225</name>
</gene>
<dbReference type="SUPFAM" id="SSF53146">
    <property type="entry name" value="Nitrogenase accessory factor-like"/>
    <property type="match status" value="1"/>
</dbReference>
<evidence type="ECO:0000313" key="3">
    <source>
        <dbReference type="Proteomes" id="UP000182517"/>
    </source>
</evidence>
<keyword evidence="3" id="KW-1185">Reference proteome</keyword>
<evidence type="ECO:0000313" key="2">
    <source>
        <dbReference type="EMBL" id="APG27649.1"/>
    </source>
</evidence>
<dbReference type="InterPro" id="IPR036105">
    <property type="entry name" value="DiNase_FeMo-co_biosyn_sf"/>
</dbReference>
<proteinExistence type="predicted"/>
<feature type="domain" description="Dinitrogenase iron-molybdenum cofactor biosynthesis" evidence="1">
    <location>
        <begin position="13"/>
        <end position="103"/>
    </location>
</feature>
<dbReference type="CDD" id="cd00851">
    <property type="entry name" value="MTH1175"/>
    <property type="match status" value="1"/>
</dbReference>
<dbReference type="PANTHER" id="PTHR42983:SF1">
    <property type="entry name" value="IRON-MOLYBDENUM PROTEIN"/>
    <property type="match status" value="1"/>
</dbReference>
<organism evidence="2 3">
    <name type="scientific">Syntrophotalea acetylenivorans</name>
    <dbReference type="NCBI Taxonomy" id="1842532"/>
    <lineage>
        <taxon>Bacteria</taxon>
        <taxon>Pseudomonadati</taxon>
        <taxon>Thermodesulfobacteriota</taxon>
        <taxon>Desulfuromonadia</taxon>
        <taxon>Desulfuromonadales</taxon>
        <taxon>Syntrophotaleaceae</taxon>
        <taxon>Syntrophotalea</taxon>
    </lineage>
</organism>
<dbReference type="InterPro" id="IPR003731">
    <property type="entry name" value="Di-Nase_FeMo-co_biosynth"/>
</dbReference>
<dbReference type="KEGG" id="pef:A7E78_07225"/>
<dbReference type="InterPro" id="IPR033913">
    <property type="entry name" value="MTH1175_dom"/>
</dbReference>
<dbReference type="EMBL" id="CP015519">
    <property type="protein sequence ID" value="APG27649.1"/>
    <property type="molecule type" value="Genomic_DNA"/>
</dbReference>
<evidence type="ECO:0000259" key="1">
    <source>
        <dbReference type="Pfam" id="PF02579"/>
    </source>
</evidence>
<dbReference type="AlphaFoldDB" id="A0A1L3GNZ0"/>
<dbReference type="Proteomes" id="UP000182517">
    <property type="component" value="Chromosome"/>
</dbReference>
<reference evidence="2 3" key="1">
    <citation type="journal article" date="2017" name="Genome Announc.">
        <title>Complete Genome Sequences of Two Acetylene-Fermenting Pelobacter acetylenicus Strains.</title>
        <authorList>
            <person name="Sutton J.M."/>
            <person name="Baesman S.M."/>
            <person name="Fierst J.L."/>
            <person name="Poret-Peterson A.T."/>
            <person name="Oremland R.S."/>
            <person name="Dunlap D.S."/>
            <person name="Akob D.M."/>
        </authorList>
    </citation>
    <scope>NUCLEOTIDE SEQUENCE [LARGE SCALE GENOMIC DNA]</scope>
    <source>
        <strain evidence="2 3">SFB93</strain>
    </source>
</reference>
<dbReference type="OrthoDB" id="9807451at2"/>
<dbReference type="Gene3D" id="3.30.420.130">
    <property type="entry name" value="Dinitrogenase iron-molybdenum cofactor biosynthesis domain"/>
    <property type="match status" value="1"/>
</dbReference>
<dbReference type="RefSeq" id="WP_072283615.1">
    <property type="nucleotide sequence ID" value="NZ_CP015519.1"/>
</dbReference>
<name>A0A1L3GNZ0_9BACT</name>
<sequence>MKIAITAQEPSLDSLIDPRFGRAPWLMIYDPTDNSWHSIDNSKGLNAAHGAGIQAAQKVVDQQVTAIITGAIGPKAYRSLKAANVQIFHGAKGSVAQALEAYQTGDLAEADEDDATGGI</sequence>